<keyword evidence="1" id="KW-0472">Membrane</keyword>
<dbReference type="PROSITE" id="PS50228">
    <property type="entry name" value="SUEL_LECTIN"/>
    <property type="match status" value="1"/>
</dbReference>
<dbReference type="OrthoDB" id="6045564at2759"/>
<dbReference type="Gene3D" id="2.60.120.740">
    <property type="match status" value="1"/>
</dbReference>
<dbReference type="PANTHER" id="PTHR46780">
    <property type="entry name" value="PROTEIN EVA-1"/>
    <property type="match status" value="1"/>
</dbReference>
<dbReference type="InterPro" id="IPR043159">
    <property type="entry name" value="Lectin_gal-bd_sf"/>
</dbReference>
<dbReference type="CDD" id="cd22823">
    <property type="entry name" value="Gal_Rha_Lectin"/>
    <property type="match status" value="1"/>
</dbReference>
<evidence type="ECO:0000313" key="4">
    <source>
        <dbReference type="EnsemblMetazoa" id="CapteP199346"/>
    </source>
</evidence>
<sequence length="496" mass="55418">MDTGLPWRLRCRECIAANEAWFLLQLMTWASKRDYCQNEVMEARCSRGEVVVVQNATYGRMRLSKCIKKNYGYIGCEADVTGPAHSMCSGRQNCNIRVPNTMFDEASISCPEDFKKYLEASYSCEKVFLPSGFNCQSQRVVKLTDQNGVLASAVTMETECGSPKAPYIIEARRGQTISISMLDFSYYERAKLSPAETKPTCEALAVIKESSDQHSKTICGSNTRQRDVYNSSSNRVQITIMDRINPKYFLLKYQIHGCPSSPQLANSWAQRSGDSVVIHCNQSSISYSLSCVNGSWVGRMGNCSAEVSTGGLLYDVGLAMNYELAVVLIVAIALVIACCILCVGIVWMKSKRSSTPPMHSGTQRPPEVYYDHQQYGGERSLDGYSRKDAELMWNYDPTRGENVYASIQETPTLHRGDLKGHSCDPAPCGIPALREDAHPYDHTVVPCMQPYNHNAPEPVMTDTFQMDPNSALRQYFVLDSSMPRPMQRIDVAPEQL</sequence>
<dbReference type="GO" id="GO:0030246">
    <property type="term" value="F:carbohydrate binding"/>
    <property type="evidence" value="ECO:0007669"/>
    <property type="project" value="InterPro"/>
</dbReference>
<keyword evidence="1" id="KW-1133">Transmembrane helix</keyword>
<evidence type="ECO:0000313" key="3">
    <source>
        <dbReference type="EMBL" id="ELT97287.1"/>
    </source>
</evidence>
<feature type="transmembrane region" description="Helical" evidence="1">
    <location>
        <begin position="324"/>
        <end position="348"/>
    </location>
</feature>
<name>R7TUP3_CAPTE</name>
<dbReference type="EMBL" id="AMQN01010987">
    <property type="status" value="NOT_ANNOTATED_CDS"/>
    <property type="molecule type" value="Genomic_DNA"/>
</dbReference>
<accession>R7TUP3</accession>
<proteinExistence type="predicted"/>
<dbReference type="Proteomes" id="UP000014760">
    <property type="component" value="Unassembled WGS sequence"/>
</dbReference>
<feature type="domain" description="SUEL-type lectin" evidence="2">
    <location>
        <begin position="35"/>
        <end position="125"/>
    </location>
</feature>
<reference evidence="4" key="3">
    <citation type="submission" date="2015-06" db="UniProtKB">
        <authorList>
            <consortium name="EnsemblMetazoa"/>
        </authorList>
    </citation>
    <scope>IDENTIFICATION</scope>
</reference>
<reference evidence="5" key="1">
    <citation type="submission" date="2012-12" db="EMBL/GenBank/DDBJ databases">
        <authorList>
            <person name="Hellsten U."/>
            <person name="Grimwood J."/>
            <person name="Chapman J.A."/>
            <person name="Shapiro H."/>
            <person name="Aerts A."/>
            <person name="Otillar R.P."/>
            <person name="Terry A.Y."/>
            <person name="Boore J.L."/>
            <person name="Simakov O."/>
            <person name="Marletaz F."/>
            <person name="Cho S.-J."/>
            <person name="Edsinger-Gonzales E."/>
            <person name="Havlak P."/>
            <person name="Kuo D.-H."/>
            <person name="Larsson T."/>
            <person name="Lv J."/>
            <person name="Arendt D."/>
            <person name="Savage R."/>
            <person name="Osoegawa K."/>
            <person name="de Jong P."/>
            <person name="Lindberg D.R."/>
            <person name="Seaver E.C."/>
            <person name="Weisblat D.A."/>
            <person name="Putnam N.H."/>
            <person name="Grigoriev I.V."/>
            <person name="Rokhsar D.S."/>
        </authorList>
    </citation>
    <scope>NUCLEOTIDE SEQUENCE</scope>
    <source>
        <strain evidence="5">I ESC-2004</strain>
    </source>
</reference>
<dbReference type="AlphaFoldDB" id="R7TUP3"/>
<dbReference type="EnsemblMetazoa" id="CapteT199346">
    <property type="protein sequence ID" value="CapteP199346"/>
    <property type="gene ID" value="CapteG199346"/>
</dbReference>
<dbReference type="InterPro" id="IPR000922">
    <property type="entry name" value="Lectin_gal-bd_dom"/>
</dbReference>
<keyword evidence="1" id="KW-0812">Transmembrane</keyword>
<organism evidence="3">
    <name type="scientific">Capitella teleta</name>
    <name type="common">Polychaete worm</name>
    <dbReference type="NCBI Taxonomy" id="283909"/>
    <lineage>
        <taxon>Eukaryota</taxon>
        <taxon>Metazoa</taxon>
        <taxon>Spiralia</taxon>
        <taxon>Lophotrochozoa</taxon>
        <taxon>Annelida</taxon>
        <taxon>Polychaeta</taxon>
        <taxon>Sedentaria</taxon>
        <taxon>Scolecida</taxon>
        <taxon>Capitellidae</taxon>
        <taxon>Capitella</taxon>
    </lineage>
</organism>
<dbReference type="EMBL" id="KB308612">
    <property type="protein sequence ID" value="ELT97287.1"/>
    <property type="molecule type" value="Genomic_DNA"/>
</dbReference>
<evidence type="ECO:0000256" key="1">
    <source>
        <dbReference type="SAM" id="Phobius"/>
    </source>
</evidence>
<dbReference type="OMA" id="FHIIRIE"/>
<gene>
    <name evidence="3" type="ORF">CAPTEDRAFT_199346</name>
</gene>
<dbReference type="Pfam" id="PF02140">
    <property type="entry name" value="SUEL_Lectin"/>
    <property type="match status" value="1"/>
</dbReference>
<dbReference type="HOGENOM" id="CLU_029488_4_0_1"/>
<keyword evidence="5" id="KW-1185">Reference proteome</keyword>
<protein>
    <recommendedName>
        <fullName evidence="2">SUEL-type lectin domain-containing protein</fullName>
    </recommendedName>
</protein>
<reference evidence="3 5" key="2">
    <citation type="journal article" date="2013" name="Nature">
        <title>Insights into bilaterian evolution from three spiralian genomes.</title>
        <authorList>
            <person name="Simakov O."/>
            <person name="Marletaz F."/>
            <person name="Cho S.J."/>
            <person name="Edsinger-Gonzales E."/>
            <person name="Havlak P."/>
            <person name="Hellsten U."/>
            <person name="Kuo D.H."/>
            <person name="Larsson T."/>
            <person name="Lv J."/>
            <person name="Arendt D."/>
            <person name="Savage R."/>
            <person name="Osoegawa K."/>
            <person name="de Jong P."/>
            <person name="Grimwood J."/>
            <person name="Chapman J.A."/>
            <person name="Shapiro H."/>
            <person name="Aerts A."/>
            <person name="Otillar R.P."/>
            <person name="Terry A.Y."/>
            <person name="Boore J.L."/>
            <person name="Grigoriev I.V."/>
            <person name="Lindberg D.R."/>
            <person name="Seaver E.C."/>
            <person name="Weisblat D.A."/>
            <person name="Putnam N.H."/>
            <person name="Rokhsar D.S."/>
        </authorList>
    </citation>
    <scope>NUCLEOTIDE SEQUENCE</scope>
    <source>
        <strain evidence="3 5">I ESC-2004</strain>
    </source>
</reference>
<evidence type="ECO:0000259" key="2">
    <source>
        <dbReference type="PROSITE" id="PS50228"/>
    </source>
</evidence>
<evidence type="ECO:0000313" key="5">
    <source>
        <dbReference type="Proteomes" id="UP000014760"/>
    </source>
</evidence>